<organism evidence="1 2">
    <name type="scientific">Thermosediminibacter oceani (strain ATCC BAA-1034 / DSM 16646 / JW/IW-1228P)</name>
    <dbReference type="NCBI Taxonomy" id="555079"/>
    <lineage>
        <taxon>Bacteria</taxon>
        <taxon>Bacillati</taxon>
        <taxon>Bacillota</taxon>
        <taxon>Clostridia</taxon>
        <taxon>Thermosediminibacterales</taxon>
        <taxon>Thermosediminibacteraceae</taxon>
        <taxon>Thermosediminibacter</taxon>
    </lineage>
</organism>
<evidence type="ECO:0008006" key="3">
    <source>
        <dbReference type="Google" id="ProtNLM"/>
    </source>
</evidence>
<dbReference type="AlphaFoldDB" id="D9RXP2"/>
<dbReference type="KEGG" id="toc:Toce_1361"/>
<evidence type="ECO:0000313" key="2">
    <source>
        <dbReference type="Proteomes" id="UP000000272"/>
    </source>
</evidence>
<evidence type="ECO:0000313" key="1">
    <source>
        <dbReference type="EMBL" id="ADL08116.1"/>
    </source>
</evidence>
<proteinExistence type="predicted"/>
<dbReference type="EMBL" id="CP002131">
    <property type="protein sequence ID" value="ADL08116.1"/>
    <property type="molecule type" value="Genomic_DNA"/>
</dbReference>
<gene>
    <name evidence="1" type="ordered locus">Toce_1361</name>
</gene>
<dbReference type="OrthoDB" id="1729925at2"/>
<name>D9RXP2_THEOJ</name>
<protein>
    <recommendedName>
        <fullName evidence="3">Helix-turn-helix type 11 domain-containing protein</fullName>
    </recommendedName>
</protein>
<accession>D9RXP2</accession>
<dbReference type="STRING" id="555079.Toce_1361"/>
<dbReference type="RefSeq" id="WP_013276149.1">
    <property type="nucleotide sequence ID" value="NC_014377.1"/>
</dbReference>
<dbReference type="HOGENOM" id="CLU_2738724_0_0_9"/>
<reference evidence="1 2" key="1">
    <citation type="journal article" date="2010" name="Stand. Genomic Sci.">
        <title>Complete genome sequence of Thermosediminibacter oceani type strain (JW/IW-1228P).</title>
        <authorList>
            <person name="Pitluck S."/>
            <person name="Yasawong M."/>
            <person name="Munk C."/>
            <person name="Nolan M."/>
            <person name="Lapidus A."/>
            <person name="Lucas S."/>
            <person name="Glavina Del Rio T."/>
            <person name="Tice H."/>
            <person name="Cheng J.F."/>
            <person name="Bruce D."/>
            <person name="Detter C."/>
            <person name="Tapia R."/>
            <person name="Han C."/>
            <person name="Goodwin L."/>
            <person name="Liolios K."/>
            <person name="Ivanova N."/>
            <person name="Mavromatis K."/>
            <person name="Mikhailova N."/>
            <person name="Pati A."/>
            <person name="Chen A."/>
            <person name="Palaniappan K."/>
            <person name="Land M."/>
            <person name="Hauser L."/>
            <person name="Chang Y.J."/>
            <person name="Jeffries C.D."/>
            <person name="Rohde M."/>
            <person name="Spring S."/>
            <person name="Sikorski J."/>
            <person name="Goker M."/>
            <person name="Woyke T."/>
            <person name="Bristow J."/>
            <person name="Eisen J.A."/>
            <person name="Markowitz V."/>
            <person name="Hugenholtz P."/>
            <person name="Kyrpides N.C."/>
            <person name="Klenk H.P."/>
        </authorList>
    </citation>
    <scope>NUCLEOTIDE SEQUENCE [LARGE SCALE GENOMIC DNA]</scope>
    <source>
        <strain evidence="2">ATCC BAA-1034 / DSM 16646 / JW/IW-1228P</strain>
    </source>
</reference>
<sequence>MKKKSKAPRMLLRPEESLTDYLELFDEDVHDEDIARAMNVDIETVRSIRGELDDENTSPKRIFFKKTRGKN</sequence>
<keyword evidence="2" id="KW-1185">Reference proteome</keyword>
<dbReference type="Proteomes" id="UP000000272">
    <property type="component" value="Chromosome"/>
</dbReference>